<dbReference type="Pfam" id="PF22669">
    <property type="entry name" value="Exo_endo_phos2"/>
    <property type="match status" value="1"/>
</dbReference>
<dbReference type="SUPFAM" id="SSF56219">
    <property type="entry name" value="DNase I-like"/>
    <property type="match status" value="1"/>
</dbReference>
<gene>
    <name evidence="4" type="ORF">SASPL_136958</name>
</gene>
<dbReference type="CDD" id="cd09074">
    <property type="entry name" value="INPP5c"/>
    <property type="match status" value="1"/>
</dbReference>
<protein>
    <recommendedName>
        <fullName evidence="3">Inositol polyphosphate-related phosphatase domain-containing protein</fullName>
    </recommendedName>
</protein>
<dbReference type="InterPro" id="IPR015943">
    <property type="entry name" value="WD40/YVTN_repeat-like_dom_sf"/>
</dbReference>
<dbReference type="InterPro" id="IPR056455">
    <property type="entry name" value="Ig-like_IP5PC_F"/>
</dbReference>
<organism evidence="4">
    <name type="scientific">Salvia splendens</name>
    <name type="common">Scarlet sage</name>
    <dbReference type="NCBI Taxonomy" id="180675"/>
    <lineage>
        <taxon>Eukaryota</taxon>
        <taxon>Viridiplantae</taxon>
        <taxon>Streptophyta</taxon>
        <taxon>Embryophyta</taxon>
        <taxon>Tracheophyta</taxon>
        <taxon>Spermatophyta</taxon>
        <taxon>Magnoliopsida</taxon>
        <taxon>eudicotyledons</taxon>
        <taxon>Gunneridae</taxon>
        <taxon>Pentapetalae</taxon>
        <taxon>asterids</taxon>
        <taxon>lamiids</taxon>
        <taxon>Lamiales</taxon>
        <taxon>Lamiaceae</taxon>
        <taxon>Nepetoideae</taxon>
        <taxon>Mentheae</taxon>
        <taxon>Salviinae</taxon>
        <taxon>Salvia</taxon>
        <taxon>Salvia subgen. Calosphace</taxon>
        <taxon>core Calosphace</taxon>
    </lineage>
</organism>
<evidence type="ECO:0000259" key="3">
    <source>
        <dbReference type="SMART" id="SM00128"/>
    </source>
</evidence>
<dbReference type="GO" id="GO:0004439">
    <property type="term" value="F:phosphatidylinositol-4,5-bisphosphate 5-phosphatase activity"/>
    <property type="evidence" value="ECO:0007669"/>
    <property type="project" value="TreeGrafter"/>
</dbReference>
<evidence type="ECO:0000313" key="4">
    <source>
        <dbReference type="EMBL" id="KAG6404705.1"/>
    </source>
</evidence>
<comment type="similarity">
    <text evidence="1">Belongs to the inositol polyphosphate 5-phosphatase family.</text>
</comment>
<keyword evidence="5" id="KW-1185">Reference proteome</keyword>
<dbReference type="InterPro" id="IPR056454">
    <property type="entry name" value="Beta-prop_IP5PC_F"/>
</dbReference>
<feature type="domain" description="Inositol polyphosphate-related phosphatase" evidence="3">
    <location>
        <begin position="592"/>
        <end position="980"/>
    </location>
</feature>
<dbReference type="EMBL" id="PNBA02000013">
    <property type="protein sequence ID" value="KAG6404705.1"/>
    <property type="molecule type" value="Genomic_DNA"/>
</dbReference>
<feature type="transmembrane region" description="Helical" evidence="2">
    <location>
        <begin position="273"/>
        <end position="292"/>
    </location>
</feature>
<dbReference type="SMART" id="SM00128">
    <property type="entry name" value="IPPc"/>
    <property type="match status" value="1"/>
</dbReference>
<dbReference type="Pfam" id="PF23754">
    <property type="entry name" value="Beta-prop_IP5PC_F"/>
    <property type="match status" value="2"/>
</dbReference>
<sequence>MDDLTNDALINGTNFRTYSENFAVRSDSDDEFSAGAVDGKVEIEDAALNYPKAPKVFDRFYNSSSEEEEEDEVSSSSNYQRRLDYMLQFLDRKLSTSSSPDQPLPEYTSSGSGIGIFKPPVRAPVHPNRPPCIEVRPHPLRETQVGRFLRRIVSVDDGGGPQLWAGSESGIRVWDLKNDIYSGGNEGEEEGTVRYWESAPVAAAALCLVGDGGNRVVWSGHKDGRIICWKMMDFSIAGGRGNSVSRNGFHEVFSWQAYRGPVLSMVVSSYGNIDIICYMFLFFLLIFVHVLWNIRTIILWDMWSGSEGGAVKIWPWEALEKSLSFTVGEKHMASLLVERSYIDLRSQVTQNGAYNSIFSSDIKYMLSDLVGAKVWTASYQSFALWDARTKELLKVLNIDGQIENMSVDSLMEDEMRMKFVSNSKEKAPNSFNFFQRSRNAILGAADAVRRAAAKGGFGDDNRRIEGLVATVDGMIWIGCANGLLVQWDGNGNRLQDLQHHAFAVQSLCTVGTRIWVGYISGIVQVLDLSGKLLGQWMAHQSPVIDLAVGAGYMFTLANHGGIRGWSISSPGPLDNIFRAELSGKEFLYTSLENVKIMAGTWNVAQGRAAPDSLISWIGSSAADVDIVVVGLQEVEMGAGFLAMSAARETMGLEGSSAGQWWLDMIGKMLDEGSTFSRVGSRQLAGLLISMWVRNNIQGHVGDVDVAAVPCGLGRAIGNKGAVGLRMRVYGRVMCFVNCHFAAHLEAVNRRNADFDHVYRTMFFSRPSSILNGAAGMVLHLVLCCLLACSMLLLSLFYGSSLPLVLCIAAGVSSSVQVLRTTNAMSVNPVDVVPELSEADMVVFLGDFNYRLDGISYDEARDFVSQRCFDWLRERDQLRAEMEAGNVFQGMREAVIRFPPTYKFEKHQPGLAGYDSGEKKRIPAWCDRILFRDSRSASVSTCSLDCPVVASVLHYEACMDVTDSDHKPVRCIFNVEVARVDETVRRQEFGEIIRSNEKVKRLLEELAKVPEAIVSTNNIILQNQDTSILRVTNKSRKDEAIYEIVCEGLSTINENGQASDHYPRGSFGFPRWLQVNPAAGIIQGDQTAEIAIRHEEFQTLEEFVDGVPQNFWCEDARDKEAMLLIKVRGSCTTETKCHRIRVRYSITGKRTPMNRKANNPLPSQTNLLRSDFKLSGSCDVVDHLRNLNSP</sequence>
<dbReference type="GO" id="GO:0046856">
    <property type="term" value="P:phosphatidylinositol dephosphorylation"/>
    <property type="evidence" value="ECO:0007669"/>
    <property type="project" value="InterPro"/>
</dbReference>
<comment type="caution">
    <text evidence="4">The sequence shown here is derived from an EMBL/GenBank/DDBJ whole genome shotgun (WGS) entry which is preliminary data.</text>
</comment>
<reference evidence="4" key="2">
    <citation type="submission" date="2020-08" db="EMBL/GenBank/DDBJ databases">
        <title>Plant Genome Project.</title>
        <authorList>
            <person name="Zhang R.-G."/>
        </authorList>
    </citation>
    <scope>NUCLEOTIDE SEQUENCE</scope>
    <source>
        <strain evidence="4">Huo1</strain>
        <tissue evidence="4">Leaf</tissue>
    </source>
</reference>
<evidence type="ECO:0000256" key="2">
    <source>
        <dbReference type="SAM" id="Phobius"/>
    </source>
</evidence>
<name>A0A8X8X2P8_SALSN</name>
<keyword evidence="2" id="KW-0812">Transmembrane</keyword>
<dbReference type="SUPFAM" id="SSF50978">
    <property type="entry name" value="WD40 repeat-like"/>
    <property type="match status" value="1"/>
</dbReference>
<accession>A0A8X8X2P8</accession>
<dbReference type="Gene3D" id="3.60.10.10">
    <property type="entry name" value="Endonuclease/exonuclease/phosphatase"/>
    <property type="match status" value="1"/>
</dbReference>
<dbReference type="Pfam" id="PF23755">
    <property type="entry name" value="Ig-like_IP5PC_F"/>
    <property type="match status" value="1"/>
</dbReference>
<evidence type="ECO:0000313" key="5">
    <source>
        <dbReference type="Proteomes" id="UP000298416"/>
    </source>
</evidence>
<dbReference type="PANTHER" id="PTHR11200">
    <property type="entry name" value="INOSITOL 5-PHOSPHATASE"/>
    <property type="match status" value="1"/>
</dbReference>
<evidence type="ECO:0000256" key="1">
    <source>
        <dbReference type="ARBA" id="ARBA00010768"/>
    </source>
</evidence>
<dbReference type="InterPro" id="IPR046985">
    <property type="entry name" value="IP5"/>
</dbReference>
<dbReference type="PANTHER" id="PTHR11200:SF300">
    <property type="entry name" value="TYPE II INOSITOL 1,4,5-TRISPHOSPHATE 5-PHOSPHATASE"/>
    <property type="match status" value="1"/>
</dbReference>
<dbReference type="Gene3D" id="2.130.10.10">
    <property type="entry name" value="YVTN repeat-like/Quinoprotein amine dehydrogenase"/>
    <property type="match status" value="2"/>
</dbReference>
<proteinExistence type="inferred from homology"/>
<reference evidence="4" key="1">
    <citation type="submission" date="2018-01" db="EMBL/GenBank/DDBJ databases">
        <authorList>
            <person name="Mao J.F."/>
        </authorList>
    </citation>
    <scope>NUCLEOTIDE SEQUENCE</scope>
    <source>
        <strain evidence="4">Huo1</strain>
        <tissue evidence="4">Leaf</tissue>
    </source>
</reference>
<keyword evidence="2" id="KW-0472">Membrane</keyword>
<keyword evidence="2" id="KW-1133">Transmembrane helix</keyword>
<feature type="transmembrane region" description="Helical" evidence="2">
    <location>
        <begin position="769"/>
        <end position="793"/>
    </location>
</feature>
<dbReference type="Proteomes" id="UP000298416">
    <property type="component" value="Unassembled WGS sequence"/>
</dbReference>
<dbReference type="InterPro" id="IPR000300">
    <property type="entry name" value="IPPc"/>
</dbReference>
<dbReference type="InterPro" id="IPR036322">
    <property type="entry name" value="WD40_repeat_dom_sf"/>
</dbReference>
<dbReference type="InterPro" id="IPR036691">
    <property type="entry name" value="Endo/exonu/phosph_ase_sf"/>
</dbReference>
<dbReference type="AlphaFoldDB" id="A0A8X8X2P8"/>